<evidence type="ECO:0000256" key="1">
    <source>
        <dbReference type="ARBA" id="ARBA00000085"/>
    </source>
</evidence>
<evidence type="ECO:0000256" key="5">
    <source>
        <dbReference type="SAM" id="Coils"/>
    </source>
</evidence>
<dbReference type="PANTHER" id="PTHR43065">
    <property type="entry name" value="SENSOR HISTIDINE KINASE"/>
    <property type="match status" value="1"/>
</dbReference>
<feature type="coiled-coil region" evidence="5">
    <location>
        <begin position="170"/>
        <end position="210"/>
    </location>
</feature>
<dbReference type="PROSITE" id="PS50109">
    <property type="entry name" value="HIS_KIN"/>
    <property type="match status" value="1"/>
</dbReference>
<evidence type="ECO:0000256" key="3">
    <source>
        <dbReference type="ARBA" id="ARBA00022553"/>
    </source>
</evidence>
<dbReference type="InterPro" id="IPR004358">
    <property type="entry name" value="Sig_transdc_His_kin-like_C"/>
</dbReference>
<dbReference type="Proteomes" id="UP001156856">
    <property type="component" value="Unassembled WGS sequence"/>
</dbReference>
<dbReference type="EMBL" id="BSPK01000024">
    <property type="protein sequence ID" value="GLS63509.1"/>
    <property type="molecule type" value="Genomic_DNA"/>
</dbReference>
<evidence type="ECO:0000313" key="12">
    <source>
        <dbReference type="Proteomes" id="UP001156856"/>
    </source>
</evidence>
<feature type="modified residue" description="4-aspartylphosphate" evidence="4">
    <location>
        <position position="511"/>
    </location>
</feature>
<dbReference type="SMART" id="SM00448">
    <property type="entry name" value="REC"/>
    <property type="match status" value="1"/>
</dbReference>
<dbReference type="Pfam" id="PF02518">
    <property type="entry name" value="HATPase_c"/>
    <property type="match status" value="1"/>
</dbReference>
<dbReference type="Pfam" id="PF00072">
    <property type="entry name" value="Response_reg"/>
    <property type="match status" value="1"/>
</dbReference>
<reference evidence="12" key="2">
    <citation type="journal article" date="2019" name="Int. J. Syst. Evol. Microbiol.">
        <title>The Global Catalogue of Microorganisms (GCM) 10K type strain sequencing project: providing services to taxonomists for standard genome sequencing and annotation.</title>
        <authorList>
            <consortium name="The Broad Institute Genomics Platform"/>
            <consortium name="The Broad Institute Genome Sequencing Center for Infectious Disease"/>
            <person name="Wu L."/>
            <person name="Ma J."/>
        </authorList>
    </citation>
    <scope>NUCLEOTIDE SEQUENCE [LARGE SCALE GENOMIC DNA]</scope>
    <source>
        <strain evidence="12">NBRC 107715</strain>
    </source>
</reference>
<dbReference type="InterPro" id="IPR011006">
    <property type="entry name" value="CheY-like_superfamily"/>
</dbReference>
<keyword evidence="5" id="KW-0175">Coiled coil</keyword>
<comment type="caution">
    <text evidence="9">The sequence shown here is derived from an EMBL/GenBank/DDBJ whole genome shotgun (WGS) entry which is preliminary data.</text>
</comment>
<dbReference type="Gene3D" id="3.30.565.10">
    <property type="entry name" value="Histidine kinase-like ATPase, C-terminal domain"/>
    <property type="match status" value="1"/>
</dbReference>
<dbReference type="EMBL" id="BJZU01000066">
    <property type="protein sequence ID" value="GEP05352.1"/>
    <property type="molecule type" value="Genomic_DNA"/>
</dbReference>
<keyword evidence="3 4" id="KW-0597">Phosphoprotein</keyword>
<dbReference type="Gene3D" id="1.10.287.130">
    <property type="match status" value="1"/>
</dbReference>
<evidence type="ECO:0000313" key="11">
    <source>
        <dbReference type="Proteomes" id="UP000321960"/>
    </source>
</evidence>
<reference evidence="10" key="1">
    <citation type="journal article" date="2014" name="Int. J. Syst. Evol. Microbiol.">
        <title>Complete genome of a new Firmicutes species belonging to the dominant human colonic microbiota ('Ruminococcus bicirculans') reveals two chromosomes and a selective capacity to utilize plant glucans.</title>
        <authorList>
            <consortium name="NISC Comparative Sequencing Program"/>
            <person name="Wegmann U."/>
            <person name="Louis P."/>
            <person name="Goesmann A."/>
            <person name="Henrissat B."/>
            <person name="Duncan S.H."/>
            <person name="Flint H.J."/>
        </authorList>
    </citation>
    <scope>NUCLEOTIDE SEQUENCE</scope>
    <source>
        <strain evidence="10">NBRC 107715</strain>
    </source>
</reference>
<gene>
    <name evidence="10" type="ORF">GCM10007888_18900</name>
    <name evidence="9" type="ORF">MOX02_33900</name>
</gene>
<dbReference type="PANTHER" id="PTHR43065:SF49">
    <property type="entry name" value="HISTIDINE KINASE"/>
    <property type="match status" value="1"/>
</dbReference>
<dbReference type="InterPro" id="IPR013656">
    <property type="entry name" value="PAS_4"/>
</dbReference>
<dbReference type="Pfam" id="PF08448">
    <property type="entry name" value="PAS_4"/>
    <property type="match status" value="1"/>
</dbReference>
<reference evidence="10" key="4">
    <citation type="submission" date="2023-01" db="EMBL/GenBank/DDBJ databases">
        <title>Draft genome sequence of Methylobacterium oxalidis strain NBRC 107715.</title>
        <authorList>
            <person name="Sun Q."/>
            <person name="Mori K."/>
        </authorList>
    </citation>
    <scope>NUCLEOTIDE SEQUENCE</scope>
    <source>
        <strain evidence="10">NBRC 107715</strain>
    </source>
</reference>
<dbReference type="RefSeq" id="WP_147026920.1">
    <property type="nucleotide sequence ID" value="NZ_BJZU01000066.1"/>
</dbReference>
<dbReference type="GO" id="GO:0000155">
    <property type="term" value="F:phosphorelay sensor kinase activity"/>
    <property type="evidence" value="ECO:0007669"/>
    <property type="project" value="InterPro"/>
</dbReference>
<reference evidence="9 11" key="3">
    <citation type="submission" date="2019-07" db="EMBL/GenBank/DDBJ databases">
        <title>Whole genome shotgun sequence of Methylobacterium oxalidis NBRC 107715.</title>
        <authorList>
            <person name="Hosoyama A."/>
            <person name="Uohara A."/>
            <person name="Ohji S."/>
            <person name="Ichikawa N."/>
        </authorList>
    </citation>
    <scope>NUCLEOTIDE SEQUENCE [LARGE SCALE GENOMIC DNA]</scope>
    <source>
        <strain evidence="9 11">NBRC 107715</strain>
    </source>
</reference>
<dbReference type="EC" id="2.7.13.3" evidence="2"/>
<dbReference type="CDD" id="cd00082">
    <property type="entry name" value="HisKA"/>
    <property type="match status" value="1"/>
</dbReference>
<dbReference type="InterPro" id="IPR001789">
    <property type="entry name" value="Sig_transdc_resp-reg_receiver"/>
</dbReference>
<dbReference type="Gene3D" id="3.40.50.2300">
    <property type="match status" value="1"/>
</dbReference>
<dbReference type="Proteomes" id="UP000321960">
    <property type="component" value="Unassembled WGS sequence"/>
</dbReference>
<feature type="domain" description="PAS" evidence="8">
    <location>
        <begin position="60"/>
        <end position="130"/>
    </location>
</feature>
<dbReference type="CDD" id="cd00130">
    <property type="entry name" value="PAS"/>
    <property type="match status" value="1"/>
</dbReference>
<dbReference type="PROSITE" id="PS50112">
    <property type="entry name" value="PAS"/>
    <property type="match status" value="1"/>
</dbReference>
<dbReference type="AlphaFoldDB" id="A0A512J621"/>
<dbReference type="SMART" id="SM00387">
    <property type="entry name" value="HATPase_c"/>
    <property type="match status" value="1"/>
</dbReference>
<dbReference type="InterPro" id="IPR003594">
    <property type="entry name" value="HATPase_dom"/>
</dbReference>
<feature type="domain" description="Response regulatory" evidence="7">
    <location>
        <begin position="460"/>
        <end position="573"/>
    </location>
</feature>
<dbReference type="InterPro" id="IPR000014">
    <property type="entry name" value="PAS"/>
</dbReference>
<dbReference type="InterPro" id="IPR003661">
    <property type="entry name" value="HisK_dim/P_dom"/>
</dbReference>
<dbReference type="OrthoDB" id="9796100at2"/>
<dbReference type="NCBIfam" id="TIGR00229">
    <property type="entry name" value="sensory_box"/>
    <property type="match status" value="1"/>
</dbReference>
<evidence type="ECO:0000256" key="4">
    <source>
        <dbReference type="PROSITE-ProRule" id="PRU00169"/>
    </source>
</evidence>
<sequence length="581" mass="62934">MSAEVVTDMSHAEYQARIAELEARLEESEDTLAAIRRGDFDAVVVEGPGGERLVYTLENADRPYRVLIEQIQEGALTLSHEGTVLYCNRRLAAILGARQETLIGHSLRRFVQPGQEAALAALLEGALRRPARGEIALRDKAGEPRPVYLSLNRLERDGEAPLLCGVLTDLTEERSRLHELAEANARLTAEIAERERIEEALRQAQKLEAVGQLTGGVAHDFNNLLTVIKSSTDLLKRRDLPEDRRSRYVLAIADTVDRAAKLTGQLLAFARRQALKPETFDASASVASIGDMVGTLTGARIHVVTRLPDRPCCVHADPSQFDTALVNIAVNARDAMQGEGELTITVEAAEGIPASRTEEAVPGPFVAVSVSDTGTGIPPAILDRIFEPFFTTKGVGQGTGLGLSQVFGFAKQSGGAVLVRSEVGRGTTFTLYLPRAEMPAAAPKPGSEADEAQVDGHGTCVLVVEDNAEVGRFATQTLEELGYSTVWVRDAEAALAELEKIPFRFDVVFSDVVMPGRDGVDLANEIRQRRPEMPIVLTSGYSHVLAKEGTHGFELLHKPYSVEQLSLMLSRVVAAGRRGRA</sequence>
<keyword evidence="12" id="KW-1185">Reference proteome</keyword>
<evidence type="ECO:0000313" key="10">
    <source>
        <dbReference type="EMBL" id="GLS63509.1"/>
    </source>
</evidence>
<organism evidence="9 11">
    <name type="scientific">Methylobacterium oxalidis</name>
    <dbReference type="NCBI Taxonomy" id="944322"/>
    <lineage>
        <taxon>Bacteria</taxon>
        <taxon>Pseudomonadati</taxon>
        <taxon>Pseudomonadota</taxon>
        <taxon>Alphaproteobacteria</taxon>
        <taxon>Hyphomicrobiales</taxon>
        <taxon>Methylobacteriaceae</taxon>
        <taxon>Methylobacterium</taxon>
    </lineage>
</organism>
<name>A0A512J621_9HYPH</name>
<dbReference type="InterPro" id="IPR035965">
    <property type="entry name" value="PAS-like_dom_sf"/>
</dbReference>
<dbReference type="InterPro" id="IPR036890">
    <property type="entry name" value="HATPase_C_sf"/>
</dbReference>
<feature type="coiled-coil region" evidence="5">
    <location>
        <begin position="11"/>
        <end position="38"/>
    </location>
</feature>
<dbReference type="Pfam" id="PF00512">
    <property type="entry name" value="HisKA"/>
    <property type="match status" value="1"/>
</dbReference>
<comment type="catalytic activity">
    <reaction evidence="1">
        <text>ATP + protein L-histidine = ADP + protein N-phospho-L-histidine.</text>
        <dbReference type="EC" id="2.7.13.3"/>
    </reaction>
</comment>
<dbReference type="SUPFAM" id="SSF52172">
    <property type="entry name" value="CheY-like"/>
    <property type="match status" value="1"/>
</dbReference>
<dbReference type="SMART" id="SM00388">
    <property type="entry name" value="HisKA"/>
    <property type="match status" value="1"/>
</dbReference>
<dbReference type="InterPro" id="IPR036097">
    <property type="entry name" value="HisK_dim/P_sf"/>
</dbReference>
<evidence type="ECO:0000313" key="9">
    <source>
        <dbReference type="EMBL" id="GEP05352.1"/>
    </source>
</evidence>
<evidence type="ECO:0000256" key="2">
    <source>
        <dbReference type="ARBA" id="ARBA00012438"/>
    </source>
</evidence>
<dbReference type="InterPro" id="IPR005467">
    <property type="entry name" value="His_kinase_dom"/>
</dbReference>
<evidence type="ECO:0000259" key="6">
    <source>
        <dbReference type="PROSITE" id="PS50109"/>
    </source>
</evidence>
<dbReference type="PRINTS" id="PR00344">
    <property type="entry name" value="BCTRLSENSOR"/>
</dbReference>
<feature type="domain" description="Histidine kinase" evidence="6">
    <location>
        <begin position="216"/>
        <end position="437"/>
    </location>
</feature>
<evidence type="ECO:0000259" key="8">
    <source>
        <dbReference type="PROSITE" id="PS50112"/>
    </source>
</evidence>
<dbReference type="Gene3D" id="3.30.450.20">
    <property type="entry name" value="PAS domain"/>
    <property type="match status" value="1"/>
</dbReference>
<dbReference type="PROSITE" id="PS50110">
    <property type="entry name" value="RESPONSE_REGULATORY"/>
    <property type="match status" value="1"/>
</dbReference>
<dbReference type="SUPFAM" id="SSF47384">
    <property type="entry name" value="Homodimeric domain of signal transducing histidine kinase"/>
    <property type="match status" value="1"/>
</dbReference>
<dbReference type="SMART" id="SM00091">
    <property type="entry name" value="PAS"/>
    <property type="match status" value="1"/>
</dbReference>
<accession>A0A512J621</accession>
<dbReference type="SUPFAM" id="SSF55874">
    <property type="entry name" value="ATPase domain of HSP90 chaperone/DNA topoisomerase II/histidine kinase"/>
    <property type="match status" value="1"/>
</dbReference>
<dbReference type="SUPFAM" id="SSF55785">
    <property type="entry name" value="PYP-like sensor domain (PAS domain)"/>
    <property type="match status" value="1"/>
</dbReference>
<protein>
    <recommendedName>
        <fullName evidence="2">histidine kinase</fullName>
        <ecNumber evidence="2">2.7.13.3</ecNumber>
    </recommendedName>
</protein>
<proteinExistence type="predicted"/>
<evidence type="ECO:0000259" key="7">
    <source>
        <dbReference type="PROSITE" id="PS50110"/>
    </source>
</evidence>